<gene>
    <name evidence="3" type="ORF">SMC5_03215</name>
    <name evidence="2" type="ORF">SMC6_03005</name>
</gene>
<dbReference type="Proteomes" id="UP000266260">
    <property type="component" value="Unassembled WGS sequence"/>
</dbReference>
<feature type="transmembrane region" description="Helical" evidence="1">
    <location>
        <begin position="196"/>
        <end position="214"/>
    </location>
</feature>
<dbReference type="AlphaFoldDB" id="A0A398D473"/>
<sequence length="282" mass="31480">MNSTHHATRSFLRFNIEQHILQKRWLILVPVVLFAAYIMSDEMLVVAKSQGLSPNIWNPLFNIFGNGNAVFWMFNFLFLFLISDLSVETGFGALLLFRLRSRSKWWLAKVLTLAVAALAFAGMLLVLVGGVSSFAFPWSTSWSELARGYAGRIGPNPAVLVLSPSGAFLRLITLLILGWFSLGLVTTLVSSLTNNGIVGFLAGAVINIAGLFAYKGYIPRYLQNYSIATHFLLDFHRFGTKASMYPPFGASIIYWAVWIALFTTIGFLLCRKKDFLSEKDRS</sequence>
<dbReference type="RefSeq" id="WP_119119564.1">
    <property type="nucleotide sequence ID" value="NZ_QXIT01000054.1"/>
</dbReference>
<keyword evidence="1" id="KW-1133">Transmembrane helix</keyword>
<evidence type="ECO:0000313" key="3">
    <source>
        <dbReference type="EMBL" id="RIE12922.1"/>
    </source>
</evidence>
<comment type="caution">
    <text evidence="2">The sequence shown here is derived from an EMBL/GenBank/DDBJ whole genome shotgun (WGS) entry which is preliminary data.</text>
</comment>
<dbReference type="EMBL" id="QXIU01000081">
    <property type="protein sequence ID" value="RIE12922.1"/>
    <property type="molecule type" value="Genomic_DNA"/>
</dbReference>
<dbReference type="Proteomes" id="UP000266489">
    <property type="component" value="Unassembled WGS sequence"/>
</dbReference>
<feature type="transmembrane region" description="Helical" evidence="1">
    <location>
        <begin position="167"/>
        <end position="189"/>
    </location>
</feature>
<name>A0A398D473_9BACT</name>
<evidence type="ECO:0000313" key="4">
    <source>
        <dbReference type="Proteomes" id="UP000266260"/>
    </source>
</evidence>
<keyword evidence="4" id="KW-1185">Reference proteome</keyword>
<reference evidence="4 5" key="1">
    <citation type="submission" date="2018-09" db="EMBL/GenBank/DDBJ databases">
        <title>Discovery and Ecogenomic Context for Candidatus Cryosericales, a Global Caldiserica Order Active in Thawing Permafrost.</title>
        <authorList>
            <person name="Martinez M.A."/>
            <person name="Woodcroft B.J."/>
            <person name="Ignacio Espinoza J.C."/>
            <person name="Zayed A."/>
            <person name="Singleton C.M."/>
            <person name="Boyd J."/>
            <person name="Li Y.-F."/>
            <person name="Purvine S."/>
            <person name="Maughan H."/>
            <person name="Hodgkins S.B."/>
            <person name="Anderson D."/>
            <person name="Sederholm M."/>
            <person name="Temperton B."/>
            <person name="Saleska S.R."/>
            <person name="Tyson G.W."/>
            <person name="Rich V.I."/>
        </authorList>
    </citation>
    <scope>NUCLEOTIDE SEQUENCE [LARGE SCALE GENOMIC DNA]</scope>
    <source>
        <strain evidence="3 5">SMC5</strain>
        <strain evidence="2 4">SMC6</strain>
    </source>
</reference>
<feature type="transmembrane region" description="Helical" evidence="1">
    <location>
        <begin position="252"/>
        <end position="270"/>
    </location>
</feature>
<protein>
    <submittedName>
        <fullName evidence="2">Uncharacterized protein</fullName>
    </submittedName>
</protein>
<proteinExistence type="predicted"/>
<evidence type="ECO:0000313" key="5">
    <source>
        <dbReference type="Proteomes" id="UP000266489"/>
    </source>
</evidence>
<feature type="transmembrane region" description="Helical" evidence="1">
    <location>
        <begin position="110"/>
        <end position="136"/>
    </location>
</feature>
<evidence type="ECO:0000313" key="2">
    <source>
        <dbReference type="EMBL" id="RIE09300.1"/>
    </source>
</evidence>
<dbReference type="OrthoDB" id="9994618at2"/>
<keyword evidence="1" id="KW-0812">Transmembrane</keyword>
<feature type="transmembrane region" description="Helical" evidence="1">
    <location>
        <begin position="21"/>
        <end position="39"/>
    </location>
</feature>
<evidence type="ECO:0000256" key="1">
    <source>
        <dbReference type="SAM" id="Phobius"/>
    </source>
</evidence>
<accession>A0A398DBW2</accession>
<keyword evidence="1" id="KW-0472">Membrane</keyword>
<organism evidence="2 4">
    <name type="scientific">Candidatus Cryosericum odellii</name>
    <dbReference type="NCBI Taxonomy" id="2290917"/>
    <lineage>
        <taxon>Bacteria</taxon>
        <taxon>Pseudomonadati</taxon>
        <taxon>Caldisericota/Cryosericota group</taxon>
        <taxon>Candidatus Cryosericota</taxon>
        <taxon>Candidatus Cryosericia</taxon>
        <taxon>Candidatus Cryosericales</taxon>
        <taxon>Candidatus Cryosericaceae</taxon>
        <taxon>Candidatus Cryosericum</taxon>
    </lineage>
</organism>
<feature type="transmembrane region" description="Helical" evidence="1">
    <location>
        <begin position="69"/>
        <end position="98"/>
    </location>
</feature>
<accession>A0A398D473</accession>
<dbReference type="EMBL" id="QXIT01000054">
    <property type="protein sequence ID" value="RIE09300.1"/>
    <property type="molecule type" value="Genomic_DNA"/>
</dbReference>